<keyword evidence="4" id="KW-0732">Signal</keyword>
<dbReference type="EMBL" id="CP016616">
    <property type="protein sequence ID" value="ANY81099.1"/>
    <property type="molecule type" value="Genomic_DNA"/>
</dbReference>
<dbReference type="GO" id="GO:0043190">
    <property type="term" value="C:ATP-binding cassette (ABC) transporter complex"/>
    <property type="evidence" value="ECO:0007669"/>
    <property type="project" value="InterPro"/>
</dbReference>
<evidence type="ECO:0000259" key="5">
    <source>
        <dbReference type="Pfam" id="PF00496"/>
    </source>
</evidence>
<feature type="domain" description="Solute-binding protein family 5" evidence="5">
    <location>
        <begin position="71"/>
        <end position="438"/>
    </location>
</feature>
<dbReference type="Gene3D" id="3.40.190.10">
    <property type="entry name" value="Periplasmic binding protein-like II"/>
    <property type="match status" value="1"/>
</dbReference>
<evidence type="ECO:0000256" key="2">
    <source>
        <dbReference type="ARBA" id="ARBA00005695"/>
    </source>
</evidence>
<proteinExistence type="inferred from homology"/>
<dbReference type="KEGG" id="moc:BB934_25105"/>
<dbReference type="Pfam" id="PF00496">
    <property type="entry name" value="SBP_bac_5"/>
    <property type="match status" value="1"/>
</dbReference>
<dbReference type="PANTHER" id="PTHR30290">
    <property type="entry name" value="PERIPLASMIC BINDING COMPONENT OF ABC TRANSPORTER"/>
    <property type="match status" value="1"/>
</dbReference>
<evidence type="ECO:0000256" key="4">
    <source>
        <dbReference type="ARBA" id="ARBA00022729"/>
    </source>
</evidence>
<dbReference type="InterPro" id="IPR039424">
    <property type="entry name" value="SBP_5"/>
</dbReference>
<protein>
    <submittedName>
        <fullName evidence="6">Peptide ABC transporter substrate-binding protein</fullName>
    </submittedName>
</protein>
<dbReference type="InterPro" id="IPR000914">
    <property type="entry name" value="SBP_5_dom"/>
</dbReference>
<keyword evidence="3" id="KW-0813">Transport</keyword>
<dbReference type="PANTHER" id="PTHR30290:SF9">
    <property type="entry name" value="OLIGOPEPTIDE-BINDING PROTEIN APPA"/>
    <property type="match status" value="1"/>
</dbReference>
<reference evidence="6" key="1">
    <citation type="submission" date="2016-07" db="EMBL/GenBank/DDBJ databases">
        <title>Microvirga ossetica sp. nov. a new species of rhizobia isolated from root nodules of the legume species Vicia alpestris Steven originated from North Ossetia region in the Caucasus.</title>
        <authorList>
            <person name="Safronova V.I."/>
            <person name="Kuznetsova I.G."/>
            <person name="Sazanova A.L."/>
            <person name="Belimov A."/>
            <person name="Andronov E."/>
            <person name="Osledkin Y.S."/>
            <person name="Onishchuk O.P."/>
            <person name="Kurchak O.N."/>
            <person name="Shaposhnikov A.I."/>
            <person name="Willems A."/>
            <person name="Tikhonovich I.A."/>
        </authorList>
    </citation>
    <scope>NUCLEOTIDE SEQUENCE [LARGE SCALE GENOMIC DNA]</scope>
    <source>
        <strain evidence="6">V5/3M</strain>
    </source>
</reference>
<comment type="similarity">
    <text evidence="2">Belongs to the bacterial solute-binding protein 5 family.</text>
</comment>
<dbReference type="CDD" id="cd08498">
    <property type="entry name" value="PBP2_NikA_DppA_OppA_like_2"/>
    <property type="match status" value="1"/>
</dbReference>
<accession>A0A1B2EMC9</accession>
<dbReference type="Gene3D" id="3.90.76.10">
    <property type="entry name" value="Dipeptide-binding Protein, Domain 1"/>
    <property type="match status" value="1"/>
</dbReference>
<dbReference type="OrthoDB" id="9803988at2"/>
<dbReference type="GO" id="GO:0015833">
    <property type="term" value="P:peptide transport"/>
    <property type="evidence" value="ECO:0007669"/>
    <property type="project" value="TreeGrafter"/>
</dbReference>
<dbReference type="PIRSF" id="PIRSF002741">
    <property type="entry name" value="MppA"/>
    <property type="match status" value="1"/>
</dbReference>
<dbReference type="SUPFAM" id="SSF53850">
    <property type="entry name" value="Periplasmic binding protein-like II"/>
    <property type="match status" value="1"/>
</dbReference>
<dbReference type="RefSeq" id="WP_099512168.1">
    <property type="nucleotide sequence ID" value="NZ_CP016616.1"/>
</dbReference>
<dbReference type="GO" id="GO:1904680">
    <property type="term" value="F:peptide transmembrane transporter activity"/>
    <property type="evidence" value="ECO:0007669"/>
    <property type="project" value="TreeGrafter"/>
</dbReference>
<dbReference type="Gene3D" id="3.10.105.10">
    <property type="entry name" value="Dipeptide-binding Protein, Domain 3"/>
    <property type="match status" value="1"/>
</dbReference>
<evidence type="ECO:0000313" key="6">
    <source>
        <dbReference type="EMBL" id="ANY81099.1"/>
    </source>
</evidence>
<gene>
    <name evidence="6" type="ORF">BB934_25105</name>
</gene>
<dbReference type="GO" id="GO:0030288">
    <property type="term" value="C:outer membrane-bounded periplasmic space"/>
    <property type="evidence" value="ECO:0007669"/>
    <property type="project" value="UniProtKB-ARBA"/>
</dbReference>
<dbReference type="InterPro" id="IPR030678">
    <property type="entry name" value="Peptide/Ni-bd"/>
</dbReference>
<name>A0A1B2EMC9_9HYPH</name>
<evidence type="ECO:0000256" key="1">
    <source>
        <dbReference type="ARBA" id="ARBA00004418"/>
    </source>
</evidence>
<evidence type="ECO:0000256" key="3">
    <source>
        <dbReference type="ARBA" id="ARBA00022448"/>
    </source>
</evidence>
<comment type="subcellular location">
    <subcellularLocation>
        <location evidence="1">Periplasm</location>
    </subcellularLocation>
</comment>
<sequence length="526" mass="57885">MKQNFKLGGSLVAALVLGTVLGGSVSAQTLTMGLRAGPDSIDPHWSTLGSQAEALRHIYDTLVMSDENLGLKPGLATSWKPIDDTTWEFKIREGVKFHDGSELTAEDVKFSIDRIPVVTGPMSMTIYTKQVAETKVADKYTLHVKTKAPAPTLPNDFIRLFVVSKNVGMEARNEQFNSGKAAIGTGPYKFVSWEPKGDLVLERFDGYWGPKQPWQKVIRKEIPSDPARMAALKSGQVDLVNYVPATDYAAMQKDKSVDTFVADSVYFLNLTPNVKETLPRKVKVDGKEIDANPLRDPKVREAMDLAIDRKTLVRVVLEGLGRPANQLMPANFFGGNKNLPERPYDLAKAKQLLADAGYPKGFEIDFHCTNNRLPGDGAVCEALSQMWARAGLKVNANALNGTVFFPAQQKGEFSLWMSGWGTLTGEASYTYGSLVHTADPQLGLGAFNKQGYSNPEVDKLLQEGSRTMDDAKRRALFEKVTEVSMNDRALIPTVQIQTVWAAKKGTVTIPPRVDQETLAYEIKPKS</sequence>
<dbReference type="InterPro" id="IPR023765">
    <property type="entry name" value="SBP_5_CS"/>
</dbReference>
<organism evidence="6">
    <name type="scientific">Microvirga ossetica</name>
    <dbReference type="NCBI Taxonomy" id="1882682"/>
    <lineage>
        <taxon>Bacteria</taxon>
        <taxon>Pseudomonadati</taxon>
        <taxon>Pseudomonadota</taxon>
        <taxon>Alphaproteobacteria</taxon>
        <taxon>Hyphomicrobiales</taxon>
        <taxon>Methylobacteriaceae</taxon>
        <taxon>Microvirga</taxon>
    </lineage>
</organism>
<dbReference type="PROSITE" id="PS01040">
    <property type="entry name" value="SBP_BACTERIAL_5"/>
    <property type="match status" value="1"/>
</dbReference>
<dbReference type="AlphaFoldDB" id="A0A1B2EMC9"/>